<gene>
    <name evidence="1" type="ORF">OIDMADRAFT_132176</name>
</gene>
<dbReference type="EMBL" id="KN832884">
    <property type="protein sequence ID" value="KIM96541.1"/>
    <property type="molecule type" value="Genomic_DNA"/>
</dbReference>
<accession>A0A0C3H1Z4</accession>
<dbReference type="AlphaFoldDB" id="A0A0C3H1Z4"/>
<feature type="non-terminal residue" evidence="1">
    <location>
        <position position="1"/>
    </location>
</feature>
<dbReference type="Gene3D" id="1.20.1250.20">
    <property type="entry name" value="MFS general substrate transporter like domains"/>
    <property type="match status" value="1"/>
</dbReference>
<reference evidence="1 2" key="1">
    <citation type="submission" date="2014-04" db="EMBL/GenBank/DDBJ databases">
        <authorList>
            <consortium name="DOE Joint Genome Institute"/>
            <person name="Kuo A."/>
            <person name="Martino E."/>
            <person name="Perotto S."/>
            <person name="Kohler A."/>
            <person name="Nagy L.G."/>
            <person name="Floudas D."/>
            <person name="Copeland A."/>
            <person name="Barry K.W."/>
            <person name="Cichocki N."/>
            <person name="Veneault-Fourrey C."/>
            <person name="LaButti K."/>
            <person name="Lindquist E.A."/>
            <person name="Lipzen A."/>
            <person name="Lundell T."/>
            <person name="Morin E."/>
            <person name="Murat C."/>
            <person name="Sun H."/>
            <person name="Tunlid A."/>
            <person name="Henrissat B."/>
            <person name="Grigoriev I.V."/>
            <person name="Hibbett D.S."/>
            <person name="Martin F."/>
            <person name="Nordberg H.P."/>
            <person name="Cantor M.N."/>
            <person name="Hua S.X."/>
        </authorList>
    </citation>
    <scope>NUCLEOTIDE SEQUENCE [LARGE SCALE GENOMIC DNA]</scope>
    <source>
        <strain evidence="1 2">Zn</strain>
    </source>
</reference>
<evidence type="ECO:0000313" key="1">
    <source>
        <dbReference type="EMBL" id="KIM96541.1"/>
    </source>
</evidence>
<dbReference type="InterPro" id="IPR036259">
    <property type="entry name" value="MFS_trans_sf"/>
</dbReference>
<dbReference type="OrthoDB" id="6133115at2759"/>
<protein>
    <recommendedName>
        <fullName evidence="3">Major facilitator superfamily (MFS) profile domain-containing protein</fullName>
    </recommendedName>
</protein>
<keyword evidence="2" id="KW-1185">Reference proteome</keyword>
<name>A0A0C3H1Z4_OIDMZ</name>
<dbReference type="InParanoid" id="A0A0C3H1Z4"/>
<evidence type="ECO:0000313" key="2">
    <source>
        <dbReference type="Proteomes" id="UP000054321"/>
    </source>
</evidence>
<evidence type="ECO:0008006" key="3">
    <source>
        <dbReference type="Google" id="ProtNLM"/>
    </source>
</evidence>
<proteinExistence type="predicted"/>
<organism evidence="1 2">
    <name type="scientific">Oidiodendron maius (strain Zn)</name>
    <dbReference type="NCBI Taxonomy" id="913774"/>
    <lineage>
        <taxon>Eukaryota</taxon>
        <taxon>Fungi</taxon>
        <taxon>Dikarya</taxon>
        <taxon>Ascomycota</taxon>
        <taxon>Pezizomycotina</taxon>
        <taxon>Leotiomycetes</taxon>
        <taxon>Leotiomycetes incertae sedis</taxon>
        <taxon>Myxotrichaceae</taxon>
        <taxon>Oidiodendron</taxon>
    </lineage>
</organism>
<reference evidence="2" key="2">
    <citation type="submission" date="2015-01" db="EMBL/GenBank/DDBJ databases">
        <title>Evolutionary Origins and Diversification of the Mycorrhizal Mutualists.</title>
        <authorList>
            <consortium name="DOE Joint Genome Institute"/>
            <consortium name="Mycorrhizal Genomics Consortium"/>
            <person name="Kohler A."/>
            <person name="Kuo A."/>
            <person name="Nagy L.G."/>
            <person name="Floudas D."/>
            <person name="Copeland A."/>
            <person name="Barry K.W."/>
            <person name="Cichocki N."/>
            <person name="Veneault-Fourrey C."/>
            <person name="LaButti K."/>
            <person name="Lindquist E.A."/>
            <person name="Lipzen A."/>
            <person name="Lundell T."/>
            <person name="Morin E."/>
            <person name="Murat C."/>
            <person name="Riley R."/>
            <person name="Ohm R."/>
            <person name="Sun H."/>
            <person name="Tunlid A."/>
            <person name="Henrissat B."/>
            <person name="Grigoriev I.V."/>
            <person name="Hibbett D.S."/>
            <person name="Martin F."/>
        </authorList>
    </citation>
    <scope>NUCLEOTIDE SEQUENCE [LARGE SCALE GENOMIC DNA]</scope>
    <source>
        <strain evidence="2">Zn</strain>
    </source>
</reference>
<dbReference type="HOGENOM" id="CLU_2694570_0_0_1"/>
<sequence>IVFLIGICFSFAYTPLQQLYPVECLKFEQRAKGVVFATMATNAAALINLFATPVALEGTAWKTFYVWVAVQAVC</sequence>
<dbReference type="Proteomes" id="UP000054321">
    <property type="component" value="Unassembled WGS sequence"/>
</dbReference>